<feature type="transmembrane region" description="Helical" evidence="6">
    <location>
        <begin position="177"/>
        <end position="197"/>
    </location>
</feature>
<dbReference type="InterPro" id="IPR011701">
    <property type="entry name" value="MFS"/>
</dbReference>
<sequence>MPSRPDVAAAAQPAPALPVRQAWAMLLALACAFVLSQAFRSLAAIMGPPLMRELALSASELGNWSAAYHLAFGVMQVAMGISLDVWGVRRTILLAFPLTVAGAALSANASSYSMLMAGQLLIGAGCSPAFLVCTVFTSRHFAPERFTAVSGTVMSIGYLGMLLTATPLAWLIERSSWRWGFGALASAALVAWLLIAWRVHEPASAPGATPPRASPMDALRGLLGLFKLPHTLGMVAYGMVAYASFITIRGLWLGPLLVERAGLSLVASGNVALAMTLASIGSPALFGRLTPGGRGRQRWLLTMALVAAALVATLGLVQIAWVDVVLPVLYGLLSGFAVLQYGYVHESYAPAVRGRALSLLTMAMFLGVALMQSVSGWVAGWAPALGLEPFSAALLSMSALLLAGAALFGWLPRAPSQSDTHR</sequence>
<keyword evidence="9" id="KW-1185">Reference proteome</keyword>
<evidence type="ECO:0000256" key="3">
    <source>
        <dbReference type="ARBA" id="ARBA00022692"/>
    </source>
</evidence>
<feature type="domain" description="Major facilitator superfamily (MFS) profile" evidence="7">
    <location>
        <begin position="25"/>
        <end position="416"/>
    </location>
</feature>
<feature type="transmembrane region" description="Helical" evidence="6">
    <location>
        <begin position="327"/>
        <end position="344"/>
    </location>
</feature>
<feature type="transmembrane region" description="Helical" evidence="6">
    <location>
        <begin position="356"/>
        <end position="378"/>
    </location>
</feature>
<dbReference type="PANTHER" id="PTHR43124:SF3">
    <property type="entry name" value="CHLORAMPHENICOL EFFLUX PUMP RV0191"/>
    <property type="match status" value="1"/>
</dbReference>
<feature type="transmembrane region" description="Helical" evidence="6">
    <location>
        <begin position="299"/>
        <end position="321"/>
    </location>
</feature>
<feature type="transmembrane region" description="Helical" evidence="6">
    <location>
        <begin position="265"/>
        <end position="287"/>
    </location>
</feature>
<reference evidence="8 9" key="1">
    <citation type="submission" date="2024-09" db="EMBL/GenBank/DDBJ databases">
        <authorList>
            <person name="Sun Q."/>
            <person name="Mori K."/>
        </authorList>
    </citation>
    <scope>NUCLEOTIDE SEQUENCE [LARGE SCALE GENOMIC DNA]</scope>
    <source>
        <strain evidence="8 9">NCAIM B.02336</strain>
    </source>
</reference>
<evidence type="ECO:0000313" key="9">
    <source>
        <dbReference type="Proteomes" id="UP001589834"/>
    </source>
</evidence>
<dbReference type="Pfam" id="PF07690">
    <property type="entry name" value="MFS_1"/>
    <property type="match status" value="1"/>
</dbReference>
<dbReference type="PROSITE" id="PS51257">
    <property type="entry name" value="PROKAR_LIPOPROTEIN"/>
    <property type="match status" value="1"/>
</dbReference>
<dbReference type="SUPFAM" id="SSF103473">
    <property type="entry name" value="MFS general substrate transporter"/>
    <property type="match status" value="1"/>
</dbReference>
<feature type="transmembrane region" description="Helical" evidence="6">
    <location>
        <begin position="148"/>
        <end position="171"/>
    </location>
</feature>
<dbReference type="RefSeq" id="WP_377484405.1">
    <property type="nucleotide sequence ID" value="NZ_JBHLTN010000034.1"/>
</dbReference>
<feature type="transmembrane region" description="Helical" evidence="6">
    <location>
        <begin position="67"/>
        <end position="85"/>
    </location>
</feature>
<dbReference type="Gene3D" id="1.20.1250.20">
    <property type="entry name" value="MFS general substrate transporter like domains"/>
    <property type="match status" value="1"/>
</dbReference>
<dbReference type="EMBL" id="JBHLTN010000034">
    <property type="protein sequence ID" value="MFC0593987.1"/>
    <property type="molecule type" value="Genomic_DNA"/>
</dbReference>
<dbReference type="Proteomes" id="UP001589834">
    <property type="component" value="Unassembled WGS sequence"/>
</dbReference>
<dbReference type="CDD" id="cd06174">
    <property type="entry name" value="MFS"/>
    <property type="match status" value="1"/>
</dbReference>
<evidence type="ECO:0000256" key="2">
    <source>
        <dbReference type="ARBA" id="ARBA00022475"/>
    </source>
</evidence>
<feature type="transmembrane region" description="Helical" evidence="6">
    <location>
        <begin position="390"/>
        <end position="412"/>
    </location>
</feature>
<keyword evidence="3 6" id="KW-0812">Transmembrane</keyword>
<accession>A0ABV6PVY0</accession>
<feature type="transmembrane region" description="Helical" evidence="6">
    <location>
        <begin position="116"/>
        <end position="136"/>
    </location>
</feature>
<comment type="caution">
    <text evidence="8">The sequence shown here is derived from an EMBL/GenBank/DDBJ whole genome shotgun (WGS) entry which is preliminary data.</text>
</comment>
<evidence type="ECO:0000313" key="8">
    <source>
        <dbReference type="EMBL" id="MFC0593987.1"/>
    </source>
</evidence>
<dbReference type="InterPro" id="IPR050189">
    <property type="entry name" value="MFS_Efflux_Transporters"/>
</dbReference>
<dbReference type="InterPro" id="IPR020846">
    <property type="entry name" value="MFS_dom"/>
</dbReference>
<keyword evidence="2" id="KW-1003">Cell membrane</keyword>
<comment type="subcellular location">
    <subcellularLocation>
        <location evidence="1">Cell membrane</location>
        <topology evidence="1">Multi-pass membrane protein</topology>
    </subcellularLocation>
</comment>
<evidence type="ECO:0000256" key="4">
    <source>
        <dbReference type="ARBA" id="ARBA00022989"/>
    </source>
</evidence>
<organism evidence="8 9">
    <name type="scientific">Ottowia pentelensis</name>
    <dbReference type="NCBI Taxonomy" id="511108"/>
    <lineage>
        <taxon>Bacteria</taxon>
        <taxon>Pseudomonadati</taxon>
        <taxon>Pseudomonadota</taxon>
        <taxon>Betaproteobacteria</taxon>
        <taxon>Burkholderiales</taxon>
        <taxon>Comamonadaceae</taxon>
        <taxon>Ottowia</taxon>
    </lineage>
</organism>
<gene>
    <name evidence="8" type="ORF">ACFFGG_15660</name>
</gene>
<keyword evidence="4 6" id="KW-1133">Transmembrane helix</keyword>
<dbReference type="PANTHER" id="PTHR43124">
    <property type="entry name" value="PURINE EFFLUX PUMP PBUE"/>
    <property type="match status" value="1"/>
</dbReference>
<keyword evidence="5 6" id="KW-0472">Membrane</keyword>
<evidence type="ECO:0000256" key="6">
    <source>
        <dbReference type="SAM" id="Phobius"/>
    </source>
</evidence>
<evidence type="ECO:0000259" key="7">
    <source>
        <dbReference type="PROSITE" id="PS50850"/>
    </source>
</evidence>
<feature type="transmembrane region" description="Helical" evidence="6">
    <location>
        <begin position="92"/>
        <end position="110"/>
    </location>
</feature>
<protein>
    <submittedName>
        <fullName evidence="8">Nitrate/nitrite transporter</fullName>
    </submittedName>
</protein>
<proteinExistence type="predicted"/>
<dbReference type="InterPro" id="IPR036259">
    <property type="entry name" value="MFS_trans_sf"/>
</dbReference>
<name>A0ABV6PVY0_9BURK</name>
<evidence type="ECO:0000256" key="1">
    <source>
        <dbReference type="ARBA" id="ARBA00004651"/>
    </source>
</evidence>
<evidence type="ECO:0000256" key="5">
    <source>
        <dbReference type="ARBA" id="ARBA00023136"/>
    </source>
</evidence>
<dbReference type="PROSITE" id="PS50850">
    <property type="entry name" value="MFS"/>
    <property type="match status" value="1"/>
</dbReference>
<feature type="transmembrane region" description="Helical" evidence="6">
    <location>
        <begin position="234"/>
        <end position="253"/>
    </location>
</feature>